<gene>
    <name evidence="2" type="ORF">NCTC11048_01102</name>
</gene>
<name>A0A380G4N4_STAIN</name>
<feature type="transmembrane region" description="Helical" evidence="1">
    <location>
        <begin position="36"/>
        <end position="54"/>
    </location>
</feature>
<dbReference type="Proteomes" id="UP000255549">
    <property type="component" value="Unassembled WGS sequence"/>
</dbReference>
<proteinExistence type="predicted"/>
<dbReference type="RefSeq" id="WP_019169560.1">
    <property type="nucleotide sequence ID" value="NZ_CAIB01000273.1"/>
</dbReference>
<keyword evidence="1" id="KW-0472">Membrane</keyword>
<sequence>MARIRNADWKLYFKLFLMFAPLTVMTVIYLPGDYKSLAMVWVFIFWICYHVLRLKKTRNQNTQKKHQP</sequence>
<evidence type="ECO:0000313" key="3">
    <source>
        <dbReference type="Proteomes" id="UP000255549"/>
    </source>
</evidence>
<evidence type="ECO:0000256" key="1">
    <source>
        <dbReference type="SAM" id="Phobius"/>
    </source>
</evidence>
<keyword evidence="3" id="KW-1185">Reference proteome</keyword>
<dbReference type="EMBL" id="UHDP01000003">
    <property type="protein sequence ID" value="SUM46099.1"/>
    <property type="molecule type" value="Genomic_DNA"/>
</dbReference>
<dbReference type="AlphaFoldDB" id="A0A380G4N4"/>
<accession>A0A380G4N4</accession>
<organism evidence="2 3">
    <name type="scientific">Staphylococcus intermedius NCTC 11048</name>
    <dbReference type="NCBI Taxonomy" id="1141106"/>
    <lineage>
        <taxon>Bacteria</taxon>
        <taxon>Bacillati</taxon>
        <taxon>Bacillota</taxon>
        <taxon>Bacilli</taxon>
        <taxon>Bacillales</taxon>
        <taxon>Staphylococcaceae</taxon>
        <taxon>Staphylococcus</taxon>
        <taxon>Staphylococcus intermedius group</taxon>
    </lineage>
</organism>
<reference evidence="2 3" key="1">
    <citation type="submission" date="2018-06" db="EMBL/GenBank/DDBJ databases">
        <authorList>
            <consortium name="Pathogen Informatics"/>
            <person name="Doyle S."/>
        </authorList>
    </citation>
    <scope>NUCLEOTIDE SEQUENCE [LARGE SCALE GENOMIC DNA]</scope>
    <source>
        <strain evidence="3">NCTC 11048</strain>
    </source>
</reference>
<protein>
    <submittedName>
        <fullName evidence="2">Uncharacterized protein</fullName>
    </submittedName>
</protein>
<keyword evidence="1" id="KW-1133">Transmembrane helix</keyword>
<keyword evidence="1" id="KW-0812">Transmembrane</keyword>
<evidence type="ECO:0000313" key="2">
    <source>
        <dbReference type="EMBL" id="SUM46099.1"/>
    </source>
</evidence>
<feature type="transmembrane region" description="Helical" evidence="1">
    <location>
        <begin position="12"/>
        <end position="30"/>
    </location>
</feature>